<reference evidence="2" key="1">
    <citation type="journal article" date="2020" name="Fungal Divers.">
        <title>Resolving the Mortierellaceae phylogeny through synthesis of multi-gene phylogenetics and phylogenomics.</title>
        <authorList>
            <person name="Vandepol N."/>
            <person name="Liber J."/>
            <person name="Desiro A."/>
            <person name="Na H."/>
            <person name="Kennedy M."/>
            <person name="Barry K."/>
            <person name="Grigoriev I.V."/>
            <person name="Miller A.N."/>
            <person name="O'Donnell K."/>
            <person name="Stajich J.E."/>
            <person name="Bonito G."/>
        </authorList>
    </citation>
    <scope>NUCLEOTIDE SEQUENCE</scope>
    <source>
        <strain evidence="2">MES-2147</strain>
    </source>
</reference>
<dbReference type="InterPro" id="IPR046938">
    <property type="entry name" value="DNA_clamp_sf"/>
</dbReference>
<dbReference type="Pfam" id="PF04139">
    <property type="entry name" value="Rad9"/>
    <property type="match status" value="1"/>
</dbReference>
<dbReference type="PANTHER" id="PTHR15237">
    <property type="entry name" value="DNA REPAIR PROTEIN RAD9"/>
    <property type="match status" value="1"/>
</dbReference>
<dbReference type="EMBL" id="JAAAHW010000882">
    <property type="protein sequence ID" value="KAF9998268.1"/>
    <property type="molecule type" value="Genomic_DNA"/>
</dbReference>
<comment type="caution">
    <text evidence="2">The sequence shown here is derived from an EMBL/GenBank/DDBJ whole genome shotgun (WGS) entry which is preliminary data.</text>
</comment>
<dbReference type="SUPFAM" id="SSF55979">
    <property type="entry name" value="DNA clamp"/>
    <property type="match status" value="1"/>
</dbReference>
<protein>
    <submittedName>
        <fullName evidence="2">Cell cycle checkpoint control protein rad9b</fullName>
    </submittedName>
</protein>
<dbReference type="InterPro" id="IPR007268">
    <property type="entry name" value="Rad9/Ddc1"/>
</dbReference>
<dbReference type="GO" id="GO:0071479">
    <property type="term" value="P:cellular response to ionizing radiation"/>
    <property type="evidence" value="ECO:0007669"/>
    <property type="project" value="TreeGrafter"/>
</dbReference>
<feature type="region of interest" description="Disordered" evidence="1">
    <location>
        <begin position="342"/>
        <end position="389"/>
    </location>
</feature>
<dbReference type="Gene3D" id="3.70.10.10">
    <property type="match status" value="1"/>
</dbReference>
<feature type="compositionally biased region" description="Acidic residues" evidence="1">
    <location>
        <begin position="370"/>
        <end position="382"/>
    </location>
</feature>
<name>A0A9P6SSW4_9FUNG</name>
<evidence type="ECO:0000256" key="1">
    <source>
        <dbReference type="SAM" id="MobiDB-lite"/>
    </source>
</evidence>
<dbReference type="GO" id="GO:0006281">
    <property type="term" value="P:DNA repair"/>
    <property type="evidence" value="ECO:0007669"/>
    <property type="project" value="TreeGrafter"/>
</dbReference>
<keyword evidence="3" id="KW-1185">Reference proteome</keyword>
<evidence type="ECO:0000313" key="3">
    <source>
        <dbReference type="Proteomes" id="UP000749646"/>
    </source>
</evidence>
<accession>A0A9P6SSW4</accession>
<feature type="compositionally biased region" description="Low complexity" evidence="1">
    <location>
        <begin position="343"/>
        <end position="362"/>
    </location>
</feature>
<dbReference type="Proteomes" id="UP000749646">
    <property type="component" value="Unassembled WGS sequence"/>
</dbReference>
<gene>
    <name evidence="2" type="primary">RAD9B</name>
    <name evidence="2" type="ORF">BGZ65_006217</name>
</gene>
<evidence type="ECO:0000313" key="2">
    <source>
        <dbReference type="EMBL" id="KAF9998268.1"/>
    </source>
</evidence>
<dbReference type="GO" id="GO:0000076">
    <property type="term" value="P:DNA replication checkpoint signaling"/>
    <property type="evidence" value="ECO:0007669"/>
    <property type="project" value="TreeGrafter"/>
</dbReference>
<dbReference type="PANTHER" id="PTHR15237:SF0">
    <property type="entry name" value="CELL CYCLE CHECKPOINT CONTROL PROTEIN"/>
    <property type="match status" value="1"/>
</dbReference>
<sequence>MRAIIPSLSVKAFQYILACLSKIGDDIIVEARPDRFTLSTINITRSAFANFTFTRTFFESYHLDTDGEAIKYDETGPYLRCSVLAKVILSACKIRGNVEQKIEKYCLFMNAAEGVGENCRLTVENIFKYGKSFSCFIKIHNLLYESCPEPLQVLDSIANCPSSWRLPAVALIGLMENFSSKAEEISMLCKDDGITFKTSNNSQDGESGLTSSWYTGNNRKVGTTVVPVGKSSMDSYKLQDKVELTFSMRDFKAIIAFSLALRLPLDGYFVARDRPFLLAVESENIFSANFALATVLDDNDLQERAASEQVSIRMDDVGPENELFLDDDEDWAGALDDLEMEEAAAAAAQQQEQQQQQQQQQQHQTMSGSVDDEAAYEIEEGFLPEPERQ</sequence>
<dbReference type="GO" id="GO:0030896">
    <property type="term" value="C:checkpoint clamp complex"/>
    <property type="evidence" value="ECO:0007669"/>
    <property type="project" value="InterPro"/>
</dbReference>
<organism evidence="2 3">
    <name type="scientific">Modicella reniformis</name>
    <dbReference type="NCBI Taxonomy" id="1440133"/>
    <lineage>
        <taxon>Eukaryota</taxon>
        <taxon>Fungi</taxon>
        <taxon>Fungi incertae sedis</taxon>
        <taxon>Mucoromycota</taxon>
        <taxon>Mortierellomycotina</taxon>
        <taxon>Mortierellomycetes</taxon>
        <taxon>Mortierellales</taxon>
        <taxon>Mortierellaceae</taxon>
        <taxon>Modicella</taxon>
    </lineage>
</organism>
<proteinExistence type="predicted"/>
<feature type="non-terminal residue" evidence="2">
    <location>
        <position position="1"/>
    </location>
</feature>
<dbReference type="OrthoDB" id="60092at2759"/>
<dbReference type="GO" id="GO:0031573">
    <property type="term" value="P:mitotic intra-S DNA damage checkpoint signaling"/>
    <property type="evidence" value="ECO:0007669"/>
    <property type="project" value="TreeGrafter"/>
</dbReference>
<dbReference type="AlphaFoldDB" id="A0A9P6SSW4"/>